<feature type="transmembrane region" description="Helical" evidence="1">
    <location>
        <begin position="171"/>
        <end position="192"/>
    </location>
</feature>
<evidence type="ECO:0000256" key="1">
    <source>
        <dbReference type="SAM" id="Phobius"/>
    </source>
</evidence>
<dbReference type="PANTHER" id="PTHR37314:SF4">
    <property type="entry name" value="UPF0700 TRANSMEMBRANE PROTEIN YOAK"/>
    <property type="match status" value="1"/>
</dbReference>
<gene>
    <name evidence="2" type="ORF">CYJ32_00300</name>
</gene>
<accession>A0A2I1M713</accession>
<dbReference type="RefSeq" id="WP_049206841.1">
    <property type="nucleotide sequence ID" value="NZ_JASODN010000001.1"/>
</dbReference>
<evidence type="ECO:0000313" key="2">
    <source>
        <dbReference type="EMBL" id="PKZ15926.1"/>
    </source>
</evidence>
<keyword evidence="1" id="KW-0812">Transmembrane</keyword>
<dbReference type="InterPro" id="IPR010699">
    <property type="entry name" value="DUF1275"/>
</dbReference>
<feature type="transmembrane region" description="Helical" evidence="1">
    <location>
        <begin position="110"/>
        <end position="129"/>
    </location>
</feature>
<feature type="transmembrane region" description="Helical" evidence="1">
    <location>
        <begin position="54"/>
        <end position="77"/>
    </location>
</feature>
<organism evidence="2 3">
    <name type="scientific">Alloscardovia omnicolens</name>
    <dbReference type="NCBI Taxonomy" id="419015"/>
    <lineage>
        <taxon>Bacteria</taxon>
        <taxon>Bacillati</taxon>
        <taxon>Actinomycetota</taxon>
        <taxon>Actinomycetes</taxon>
        <taxon>Bifidobacteriales</taxon>
        <taxon>Bifidobacteriaceae</taxon>
        <taxon>Alloscardovia</taxon>
    </lineage>
</organism>
<name>A0A2I1M713_9BIFI</name>
<proteinExistence type="predicted"/>
<keyword evidence="1" id="KW-1133">Transmembrane helix</keyword>
<keyword evidence="1" id="KW-0472">Membrane</keyword>
<evidence type="ECO:0000313" key="3">
    <source>
        <dbReference type="Proteomes" id="UP000242263"/>
    </source>
</evidence>
<dbReference type="Pfam" id="PF06912">
    <property type="entry name" value="DUF1275"/>
    <property type="match status" value="1"/>
</dbReference>
<feature type="transmembrane region" description="Helical" evidence="1">
    <location>
        <begin position="84"/>
        <end position="104"/>
    </location>
</feature>
<reference evidence="2 3" key="1">
    <citation type="submission" date="2017-12" db="EMBL/GenBank/DDBJ databases">
        <title>Phylogenetic diversity of female urinary microbiome.</title>
        <authorList>
            <person name="Thomas-White K."/>
            <person name="Wolfe A.J."/>
        </authorList>
    </citation>
    <scope>NUCLEOTIDE SEQUENCE [LARGE SCALE GENOMIC DNA]</scope>
    <source>
        <strain evidence="2 3">UMB0064</strain>
    </source>
</reference>
<dbReference type="AlphaFoldDB" id="A0A2I1M713"/>
<protein>
    <submittedName>
        <fullName evidence="2">DUF1275 domain-containing protein</fullName>
    </submittedName>
</protein>
<feature type="transmembrane region" description="Helical" evidence="1">
    <location>
        <begin position="198"/>
        <end position="219"/>
    </location>
</feature>
<dbReference type="Proteomes" id="UP000242263">
    <property type="component" value="Unassembled WGS sequence"/>
</dbReference>
<sequence length="228" mass="25258">MDIIPPHHRRNIAITLGFIGGAIDVYCHTQFKTLVATQTGNVVMMASDIFDKKYSFFIAKFVAIILFAIGFVAGIYIKQHARTALWRIYALIPMTVATVILPFIHSHTVLSIMVLSFGTGIVMNSYAGTKIETVPYTIMMTSGNFRRMLSSIYAFVTTPAKKRSAQVRRDVSNYVIIVLSFLAGAFVSAVAVHVCGAYAVWLVTLALLVVSYLYATSVLRENLKDKVF</sequence>
<comment type="caution">
    <text evidence="2">The sequence shown here is derived from an EMBL/GenBank/DDBJ whole genome shotgun (WGS) entry which is preliminary data.</text>
</comment>
<dbReference type="EMBL" id="PKGU01000001">
    <property type="protein sequence ID" value="PKZ15926.1"/>
    <property type="molecule type" value="Genomic_DNA"/>
</dbReference>
<dbReference type="PANTHER" id="PTHR37314">
    <property type="entry name" value="SLR0142 PROTEIN"/>
    <property type="match status" value="1"/>
</dbReference>